<keyword evidence="3" id="KW-1185">Reference proteome</keyword>
<dbReference type="RefSeq" id="WP_069958996.1">
    <property type="nucleotide sequence ID" value="NZ_MCGG01000055.1"/>
</dbReference>
<evidence type="ECO:0000256" key="1">
    <source>
        <dbReference type="SAM" id="SignalP"/>
    </source>
</evidence>
<evidence type="ECO:0000313" key="3">
    <source>
        <dbReference type="Proteomes" id="UP000095347"/>
    </source>
</evidence>
<dbReference type="OrthoDB" id="369729at2"/>
<keyword evidence="1" id="KW-0732">Signal</keyword>
<comment type="caution">
    <text evidence="2">The sequence shown here is derived from an EMBL/GenBank/DDBJ whole genome shotgun (WGS) entry which is preliminary data.</text>
</comment>
<dbReference type="Proteomes" id="UP000095347">
    <property type="component" value="Unassembled WGS sequence"/>
</dbReference>
<gene>
    <name evidence="2" type="ORF">BEN30_15605</name>
</gene>
<sequence>MDLSKFHPTRRGFIRSVLLASGFAPALLSLVARAGAAEAAQLPIKAGVQELVGDVRLNGRPAKVGQVVRPGDVCMTGAESSCVIVLGEHVYLLREMSEVEFYPELFEEAAEAASALSGSIKMAAGAMLAVFGKTDTSIVTPMATIGIRGTACYTSIEPERTYACVCYGTADLASAVSGQALETVFSRHHDMPRYIYGPDAPIAIEKAKVIDHSDAELRMLEALVNRIPPFDEPGAPPYTRYDPAFKP</sequence>
<name>A0A1E5Q4G0_9PROT</name>
<dbReference type="EMBL" id="MCGG01000055">
    <property type="protein sequence ID" value="OEJ65107.1"/>
    <property type="molecule type" value="Genomic_DNA"/>
</dbReference>
<dbReference type="InterPro" id="IPR006311">
    <property type="entry name" value="TAT_signal"/>
</dbReference>
<feature type="signal peptide" evidence="1">
    <location>
        <begin position="1"/>
        <end position="34"/>
    </location>
</feature>
<organism evidence="2 3">
    <name type="scientific">Magnetovibrio blakemorei</name>
    <dbReference type="NCBI Taxonomy" id="28181"/>
    <lineage>
        <taxon>Bacteria</taxon>
        <taxon>Pseudomonadati</taxon>
        <taxon>Pseudomonadota</taxon>
        <taxon>Alphaproteobacteria</taxon>
        <taxon>Rhodospirillales</taxon>
        <taxon>Magnetovibrionaceae</taxon>
        <taxon>Magnetovibrio</taxon>
    </lineage>
</organism>
<proteinExistence type="predicted"/>
<feature type="chain" id="PRO_5009184031" description="FecR protein domain-containing protein" evidence="1">
    <location>
        <begin position="35"/>
        <end position="247"/>
    </location>
</feature>
<dbReference type="PROSITE" id="PS51318">
    <property type="entry name" value="TAT"/>
    <property type="match status" value="1"/>
</dbReference>
<accession>A0A1E5Q4G0</accession>
<reference evidence="3" key="1">
    <citation type="submission" date="2016-07" db="EMBL/GenBank/DDBJ databases">
        <authorList>
            <person name="Florea S."/>
            <person name="Webb J.S."/>
            <person name="Jaromczyk J."/>
            <person name="Schardl C.L."/>
        </authorList>
    </citation>
    <scope>NUCLEOTIDE SEQUENCE [LARGE SCALE GENOMIC DNA]</scope>
    <source>
        <strain evidence="3">MV-1</strain>
    </source>
</reference>
<dbReference type="AlphaFoldDB" id="A0A1E5Q4G0"/>
<protein>
    <recommendedName>
        <fullName evidence="4">FecR protein domain-containing protein</fullName>
    </recommendedName>
</protein>
<evidence type="ECO:0000313" key="2">
    <source>
        <dbReference type="EMBL" id="OEJ65107.1"/>
    </source>
</evidence>
<evidence type="ECO:0008006" key="4">
    <source>
        <dbReference type="Google" id="ProtNLM"/>
    </source>
</evidence>